<comment type="similarity">
    <text evidence="2 11">Belongs to the guanylate kinase family.</text>
</comment>
<keyword evidence="8 11" id="KW-0067">ATP-binding</keyword>
<evidence type="ECO:0000256" key="3">
    <source>
        <dbReference type="ARBA" id="ARBA00012961"/>
    </source>
</evidence>
<evidence type="ECO:0000259" key="12">
    <source>
        <dbReference type="PROSITE" id="PS50052"/>
    </source>
</evidence>
<dbReference type="PANTHER" id="PTHR23117:SF13">
    <property type="entry name" value="GUANYLATE KINASE"/>
    <property type="match status" value="1"/>
</dbReference>
<proteinExistence type="inferred from homology"/>
<dbReference type="EMBL" id="FM211192">
    <property type="protein sequence ID" value="CAR70634.1"/>
    <property type="molecule type" value="Genomic_DNA"/>
</dbReference>
<accession>A0A0H3MPX6</accession>
<organism evidence="13 14">
    <name type="scientific">Mycobacterium leprae (strain Br4923)</name>
    <dbReference type="NCBI Taxonomy" id="561304"/>
    <lineage>
        <taxon>Bacteria</taxon>
        <taxon>Bacillati</taxon>
        <taxon>Actinomycetota</taxon>
        <taxon>Actinomycetes</taxon>
        <taxon>Mycobacteriales</taxon>
        <taxon>Mycobacteriaceae</taxon>
        <taxon>Mycobacterium</taxon>
    </lineage>
</organism>
<dbReference type="SUPFAM" id="SSF52540">
    <property type="entry name" value="P-loop containing nucleoside triphosphate hydrolases"/>
    <property type="match status" value="1"/>
</dbReference>
<dbReference type="InterPro" id="IPR008144">
    <property type="entry name" value="Guanylate_kin-like_dom"/>
</dbReference>
<dbReference type="SMR" id="A0A0H3MPX6"/>
<dbReference type="FunFam" id="3.30.63.10:FF:000002">
    <property type="entry name" value="Guanylate kinase 1"/>
    <property type="match status" value="1"/>
</dbReference>
<dbReference type="GO" id="GO:0005524">
    <property type="term" value="F:ATP binding"/>
    <property type="evidence" value="ECO:0007669"/>
    <property type="project" value="UniProtKB-UniRule"/>
</dbReference>
<dbReference type="InterPro" id="IPR020590">
    <property type="entry name" value="Guanylate_kinase_CS"/>
</dbReference>
<keyword evidence="6 11" id="KW-0547">Nucleotide-binding</keyword>
<dbReference type="CDD" id="cd00071">
    <property type="entry name" value="GMPK"/>
    <property type="match status" value="1"/>
</dbReference>
<protein>
    <recommendedName>
        <fullName evidence="4 11">Guanylate kinase</fullName>
        <ecNumber evidence="3 11">2.7.4.8</ecNumber>
    </recommendedName>
    <alternativeName>
        <fullName evidence="9 11">GMP kinase</fullName>
    </alternativeName>
</protein>
<dbReference type="PROSITE" id="PS50052">
    <property type="entry name" value="GUANYLATE_KINASE_2"/>
    <property type="match status" value="1"/>
</dbReference>
<dbReference type="InterPro" id="IPR017665">
    <property type="entry name" value="Guanylate_kinase"/>
</dbReference>
<dbReference type="GO" id="GO:0004385">
    <property type="term" value="F:GMP kinase activity"/>
    <property type="evidence" value="ECO:0007669"/>
    <property type="project" value="UniProtKB-UniRule"/>
</dbReference>
<dbReference type="Proteomes" id="UP000006900">
    <property type="component" value="Chromosome"/>
</dbReference>
<keyword evidence="7 11" id="KW-0418">Kinase</keyword>
<name>A0A0H3MPX6_MYCLB</name>
<dbReference type="SMART" id="SM00072">
    <property type="entry name" value="GuKc"/>
    <property type="match status" value="1"/>
</dbReference>
<dbReference type="Pfam" id="PF00625">
    <property type="entry name" value="Guanylate_kin"/>
    <property type="match status" value="1"/>
</dbReference>
<dbReference type="InterPro" id="IPR008145">
    <property type="entry name" value="GK/Ca_channel_bsu"/>
</dbReference>
<keyword evidence="11" id="KW-0963">Cytoplasm</keyword>
<evidence type="ECO:0000256" key="9">
    <source>
        <dbReference type="ARBA" id="ARBA00030128"/>
    </source>
</evidence>
<dbReference type="Gene3D" id="3.30.63.10">
    <property type="entry name" value="Guanylate Kinase phosphate binding domain"/>
    <property type="match status" value="1"/>
</dbReference>
<dbReference type="Gene3D" id="3.40.50.300">
    <property type="entry name" value="P-loop containing nucleotide triphosphate hydrolases"/>
    <property type="match status" value="1"/>
</dbReference>
<evidence type="ECO:0000256" key="10">
    <source>
        <dbReference type="ARBA" id="ARBA00048594"/>
    </source>
</evidence>
<dbReference type="HAMAP" id="MF_00328">
    <property type="entry name" value="Guanylate_kinase"/>
    <property type="match status" value="1"/>
</dbReference>
<dbReference type="GO" id="GO:0005829">
    <property type="term" value="C:cytosol"/>
    <property type="evidence" value="ECO:0007669"/>
    <property type="project" value="TreeGrafter"/>
</dbReference>
<sequence>MPVSARGAPDAEHWAWSEQTDKGRVVVLSGPSAVGKSTVVRCLRERVSNLHFSVSATTREPRPDEMDGVDYHFVSPARFQQLIDQGALLEWAEIHGGMHRSGTLAEPVRVAAAAGFPVLIEVDLAGARAVKKAMPEAIAVFLAPPSWEDLEARLVGRGTETPEAIRRRLETARIELAAQDDFDEVVVNRRLESACAELVSLLVGAVSGSA</sequence>
<evidence type="ECO:0000256" key="7">
    <source>
        <dbReference type="ARBA" id="ARBA00022777"/>
    </source>
</evidence>
<evidence type="ECO:0000313" key="14">
    <source>
        <dbReference type="Proteomes" id="UP000006900"/>
    </source>
</evidence>
<gene>
    <name evidence="11 13" type="primary">gmk</name>
    <name evidence="13" type="ordered locus">MLBr00541</name>
</gene>
<dbReference type="HOGENOM" id="CLU_001715_1_1_11"/>
<evidence type="ECO:0000256" key="2">
    <source>
        <dbReference type="ARBA" id="ARBA00005790"/>
    </source>
</evidence>
<evidence type="ECO:0000313" key="13">
    <source>
        <dbReference type="EMBL" id="CAR70634.1"/>
    </source>
</evidence>
<dbReference type="NCBIfam" id="TIGR03263">
    <property type="entry name" value="guanyl_kin"/>
    <property type="match status" value="1"/>
</dbReference>
<dbReference type="EC" id="2.7.4.8" evidence="3 11"/>
<evidence type="ECO:0000256" key="8">
    <source>
        <dbReference type="ARBA" id="ARBA00022840"/>
    </source>
</evidence>
<comment type="catalytic activity">
    <reaction evidence="10 11">
        <text>GMP + ATP = GDP + ADP</text>
        <dbReference type="Rhea" id="RHEA:20780"/>
        <dbReference type="ChEBI" id="CHEBI:30616"/>
        <dbReference type="ChEBI" id="CHEBI:58115"/>
        <dbReference type="ChEBI" id="CHEBI:58189"/>
        <dbReference type="ChEBI" id="CHEBI:456216"/>
        <dbReference type="EC" id="2.7.4.8"/>
    </reaction>
</comment>
<comment type="function">
    <text evidence="1 11">Essential for recycling GMP and indirectly, cGMP.</text>
</comment>
<feature type="binding site" evidence="11">
    <location>
        <begin position="30"/>
        <end position="37"/>
    </location>
    <ligand>
        <name>ATP</name>
        <dbReference type="ChEBI" id="CHEBI:30616"/>
    </ligand>
</feature>
<dbReference type="InterPro" id="IPR027417">
    <property type="entry name" value="P-loop_NTPase"/>
</dbReference>
<evidence type="ECO:0000256" key="4">
    <source>
        <dbReference type="ARBA" id="ARBA00016296"/>
    </source>
</evidence>
<evidence type="ECO:0000256" key="5">
    <source>
        <dbReference type="ARBA" id="ARBA00022679"/>
    </source>
</evidence>
<evidence type="ECO:0000256" key="1">
    <source>
        <dbReference type="ARBA" id="ARBA00003531"/>
    </source>
</evidence>
<evidence type="ECO:0000256" key="6">
    <source>
        <dbReference type="ARBA" id="ARBA00022741"/>
    </source>
</evidence>
<dbReference type="KEGG" id="mlb:MLBr00541"/>
<keyword evidence="5 11" id="KW-0808">Transferase</keyword>
<dbReference type="PANTHER" id="PTHR23117">
    <property type="entry name" value="GUANYLATE KINASE-RELATED"/>
    <property type="match status" value="1"/>
</dbReference>
<dbReference type="PROSITE" id="PS00856">
    <property type="entry name" value="GUANYLATE_KINASE_1"/>
    <property type="match status" value="1"/>
</dbReference>
<dbReference type="AlphaFoldDB" id="A0A0H3MPX6"/>
<comment type="subcellular location">
    <subcellularLocation>
        <location evidence="11">Cytoplasm</location>
    </subcellularLocation>
</comment>
<feature type="domain" description="Guanylate kinase-like" evidence="12">
    <location>
        <begin position="23"/>
        <end position="203"/>
    </location>
</feature>
<evidence type="ECO:0000256" key="11">
    <source>
        <dbReference type="HAMAP-Rule" id="MF_00328"/>
    </source>
</evidence>
<reference evidence="13 14" key="1">
    <citation type="journal article" date="2009" name="Nat. Genet.">
        <title>Comparative genomic and phylogeographic analysis of Mycobacterium leprae.</title>
        <authorList>
            <person name="Monot M."/>
            <person name="Honore N."/>
            <person name="Garnier T."/>
            <person name="Zidane N."/>
            <person name="Sherafi D."/>
            <person name="Paniz-Mondolfi A."/>
            <person name="Matsuoka M."/>
            <person name="Taylor G.M."/>
            <person name="Donoghue H.D."/>
            <person name="Bouwman A."/>
            <person name="Mays S."/>
            <person name="Watson C."/>
            <person name="Lockwood D."/>
            <person name="Khamispour A."/>
            <person name="Dowlati Y."/>
            <person name="Jianping S."/>
            <person name="Rea T.H."/>
            <person name="Vera-Cabrera L."/>
            <person name="Stefani M.M."/>
            <person name="Banu S."/>
            <person name="Macdonald M."/>
            <person name="Sapkota B.R."/>
            <person name="Spencer J.S."/>
            <person name="Thomas J."/>
            <person name="Harshman K."/>
            <person name="Singh P."/>
            <person name="Busso P."/>
            <person name="Gattiker A."/>
            <person name="Rougemont J."/>
            <person name="Brennan P.J."/>
            <person name="Cole S.T."/>
        </authorList>
    </citation>
    <scope>NUCLEOTIDE SEQUENCE [LARGE SCALE GENOMIC DNA]</scope>
    <source>
        <strain evidence="14">Br4923</strain>
    </source>
</reference>